<gene>
    <name evidence="2" type="ORF">PHYSODRAFT_343401</name>
</gene>
<dbReference type="RefSeq" id="XP_009540245.1">
    <property type="nucleotide sequence ID" value="XM_009541950.1"/>
</dbReference>
<evidence type="ECO:0000256" key="1">
    <source>
        <dbReference type="SAM" id="MobiDB-lite"/>
    </source>
</evidence>
<dbReference type="EMBL" id="JH159225">
    <property type="protein sequence ID" value="EGZ04308.1"/>
    <property type="molecule type" value="Genomic_DNA"/>
</dbReference>
<dbReference type="KEGG" id="psoj:PHYSODRAFT_343401"/>
<dbReference type="AlphaFoldDB" id="G5AJJ4"/>
<reference evidence="2 3" key="1">
    <citation type="journal article" date="2006" name="Science">
        <title>Phytophthora genome sequences uncover evolutionary origins and mechanisms of pathogenesis.</title>
        <authorList>
            <person name="Tyler B.M."/>
            <person name="Tripathy S."/>
            <person name="Zhang X."/>
            <person name="Dehal P."/>
            <person name="Jiang R.H."/>
            <person name="Aerts A."/>
            <person name="Arredondo F.D."/>
            <person name="Baxter L."/>
            <person name="Bensasson D."/>
            <person name="Beynon J.L."/>
            <person name="Chapman J."/>
            <person name="Damasceno C.M."/>
            <person name="Dorrance A.E."/>
            <person name="Dou D."/>
            <person name="Dickerman A.W."/>
            <person name="Dubchak I.L."/>
            <person name="Garbelotto M."/>
            <person name="Gijzen M."/>
            <person name="Gordon S.G."/>
            <person name="Govers F."/>
            <person name="Grunwald N.J."/>
            <person name="Huang W."/>
            <person name="Ivors K.L."/>
            <person name="Jones R.W."/>
            <person name="Kamoun S."/>
            <person name="Krampis K."/>
            <person name="Lamour K.H."/>
            <person name="Lee M.K."/>
            <person name="McDonald W.H."/>
            <person name="Medina M."/>
            <person name="Meijer H.J."/>
            <person name="Nordberg E.K."/>
            <person name="Maclean D.J."/>
            <person name="Ospina-Giraldo M.D."/>
            <person name="Morris P.F."/>
            <person name="Phuntumart V."/>
            <person name="Putnam N.H."/>
            <person name="Rash S."/>
            <person name="Rose J.K."/>
            <person name="Sakihama Y."/>
            <person name="Salamov A.A."/>
            <person name="Savidor A."/>
            <person name="Scheuring C.F."/>
            <person name="Smith B.M."/>
            <person name="Sobral B.W."/>
            <person name="Terry A."/>
            <person name="Torto-Alalibo T.A."/>
            <person name="Win J."/>
            <person name="Xu Z."/>
            <person name="Zhang H."/>
            <person name="Grigoriev I.V."/>
            <person name="Rokhsar D.S."/>
            <person name="Boore J.L."/>
        </authorList>
    </citation>
    <scope>NUCLEOTIDE SEQUENCE [LARGE SCALE GENOMIC DNA]</scope>
    <source>
        <strain evidence="2 3">P6497</strain>
    </source>
</reference>
<feature type="compositionally biased region" description="Basic and acidic residues" evidence="1">
    <location>
        <begin position="26"/>
        <end position="40"/>
    </location>
</feature>
<feature type="region of interest" description="Disordered" evidence="1">
    <location>
        <begin position="1"/>
        <end position="89"/>
    </location>
</feature>
<dbReference type="Proteomes" id="UP000002640">
    <property type="component" value="Unassembled WGS sequence"/>
</dbReference>
<evidence type="ECO:0000313" key="2">
    <source>
        <dbReference type="EMBL" id="EGZ04308.1"/>
    </source>
</evidence>
<dbReference type="InParanoid" id="G5AJJ4"/>
<name>G5AJJ4_PHYSP</name>
<feature type="compositionally biased region" description="Basic and acidic residues" evidence="1">
    <location>
        <begin position="60"/>
        <end position="70"/>
    </location>
</feature>
<keyword evidence="3" id="KW-1185">Reference proteome</keyword>
<proteinExistence type="predicted"/>
<organism evidence="2 3">
    <name type="scientific">Phytophthora sojae (strain P6497)</name>
    <name type="common">Soybean stem and root rot agent</name>
    <name type="synonym">Phytophthora megasperma f. sp. glycines</name>
    <dbReference type="NCBI Taxonomy" id="1094619"/>
    <lineage>
        <taxon>Eukaryota</taxon>
        <taxon>Sar</taxon>
        <taxon>Stramenopiles</taxon>
        <taxon>Oomycota</taxon>
        <taxon>Peronosporomycetes</taxon>
        <taxon>Peronosporales</taxon>
        <taxon>Peronosporaceae</taxon>
        <taxon>Phytophthora</taxon>
    </lineage>
</organism>
<evidence type="ECO:0000313" key="3">
    <source>
        <dbReference type="Proteomes" id="UP000002640"/>
    </source>
</evidence>
<sequence>MSDADCNAGQASDGHGDRGATSSHADTQDARQASPDRHQGDANAPDDPATKLKALVVKVADADAPRHDNGNVDAVGSKGDGDTEGKAKGTAGSVVTAVGKMGAFAGTSCTCRSASGERLPDRGKGVFGHAPQVPLHVNFRTKMEPLSSPAAKYEFQGRLSLQDSRSRAAQASHPELAGQPPPARFAICSDLNLTFVRVPARIFDCYEECFLRDGFGASRRSGPWKVSQTGAD</sequence>
<protein>
    <submittedName>
        <fullName evidence="2">Uncharacterized protein</fullName>
    </submittedName>
</protein>
<accession>G5AJJ4</accession>
<dbReference type="GeneID" id="20648541"/>